<dbReference type="EMBL" id="VJVW01000002">
    <property type="protein sequence ID" value="MUP42096.1"/>
    <property type="molecule type" value="Genomic_DNA"/>
</dbReference>
<sequence length="309" mass="34524">MQHLFDSNISTNLPNEFIKEFPGGIELWIKREDLLHPEVSGNKFRKLKYNLLRASEEGKSKILTFGGAHSNHIAATAAAGKILDLGMTGIIRGEELEGAEDKWSPTLKYARDCGMKFEFLSREDYREKDTAAFMERLNLKYPDTYIIPEGGTNQLAIQGCEEILSREDKKFDFICASVGTGGTLAGLINSSQVNQKVLGFSALKADYLRNEISKMVKSSNWELLVDHHFGGYAKVNAALINFMNDFSKKHKIILDPVYTGKLVFGIFELVKQGFYPANSKILAIHTGGLQGINGMNRNLKKKDLPQIVN</sequence>
<evidence type="ECO:0000256" key="3">
    <source>
        <dbReference type="ARBA" id="ARBA00022898"/>
    </source>
</evidence>
<dbReference type="Pfam" id="PF00291">
    <property type="entry name" value="PALP"/>
    <property type="match status" value="1"/>
</dbReference>
<reference evidence="7 8" key="1">
    <citation type="submission" date="2019-07" db="EMBL/GenBank/DDBJ databases">
        <title>Gramella aestuarii sp. nov., isolated from a tidal flat, and emended description of Gramella echinicola.</title>
        <authorList>
            <person name="Liu L."/>
        </authorList>
    </citation>
    <scope>NUCLEOTIDE SEQUENCE [LARGE SCALE GENOMIC DNA]</scope>
    <source>
        <strain evidence="7 8">BS12</strain>
    </source>
</reference>
<dbReference type="InterPro" id="IPR027278">
    <property type="entry name" value="ACCD_DCysDesulf"/>
</dbReference>
<dbReference type="AlphaFoldDB" id="A0A7K1LMR6"/>
<dbReference type="InterPro" id="IPR036052">
    <property type="entry name" value="TrpB-like_PALP_sf"/>
</dbReference>
<dbReference type="GO" id="GO:0019148">
    <property type="term" value="F:D-cysteine desulfhydrase activity"/>
    <property type="evidence" value="ECO:0007669"/>
    <property type="project" value="TreeGrafter"/>
</dbReference>
<dbReference type="SUPFAM" id="SSF53686">
    <property type="entry name" value="Tryptophan synthase beta subunit-like PLP-dependent enzymes"/>
    <property type="match status" value="1"/>
</dbReference>
<gene>
    <name evidence="7" type="ORF">FLP08_05895</name>
</gene>
<evidence type="ECO:0000259" key="6">
    <source>
        <dbReference type="Pfam" id="PF00291"/>
    </source>
</evidence>
<dbReference type="RefSeq" id="WP_156274985.1">
    <property type="nucleotide sequence ID" value="NZ_BAABGI010000001.1"/>
</dbReference>
<dbReference type="InterPro" id="IPR001926">
    <property type="entry name" value="TrpB-like_PALP"/>
</dbReference>
<organism evidence="7 8">
    <name type="scientific">Christiangramia aestuarii</name>
    <dbReference type="NCBI Taxonomy" id="1028746"/>
    <lineage>
        <taxon>Bacteria</taxon>
        <taxon>Pseudomonadati</taxon>
        <taxon>Bacteroidota</taxon>
        <taxon>Flavobacteriia</taxon>
        <taxon>Flavobacteriales</taxon>
        <taxon>Flavobacteriaceae</taxon>
        <taxon>Christiangramia</taxon>
    </lineage>
</organism>
<keyword evidence="3 5" id="KW-0663">Pyridoxal phosphate</keyword>
<evidence type="ECO:0000313" key="7">
    <source>
        <dbReference type="EMBL" id="MUP42096.1"/>
    </source>
</evidence>
<dbReference type="PANTHER" id="PTHR43780:SF2">
    <property type="entry name" value="1-AMINOCYCLOPROPANE-1-CARBOXYLATE DEAMINASE-RELATED"/>
    <property type="match status" value="1"/>
</dbReference>
<evidence type="ECO:0000256" key="5">
    <source>
        <dbReference type="PIRSR" id="PIRSR006278-2"/>
    </source>
</evidence>
<dbReference type="PANTHER" id="PTHR43780">
    <property type="entry name" value="1-AMINOCYCLOPROPANE-1-CARBOXYLATE DEAMINASE-RELATED"/>
    <property type="match status" value="1"/>
</dbReference>
<keyword evidence="8" id="KW-1185">Reference proteome</keyword>
<feature type="active site" description="Nucleophile" evidence="4">
    <location>
        <position position="70"/>
    </location>
</feature>
<dbReference type="OrthoDB" id="9801249at2"/>
<comment type="similarity">
    <text evidence="2">Belongs to the ACC deaminase/D-cysteine desulfhydrase family.</text>
</comment>
<name>A0A7K1LMR6_9FLAO</name>
<evidence type="ECO:0000313" key="8">
    <source>
        <dbReference type="Proteomes" id="UP000460416"/>
    </source>
</evidence>
<evidence type="ECO:0000256" key="4">
    <source>
        <dbReference type="PIRSR" id="PIRSR006278-1"/>
    </source>
</evidence>
<protein>
    <submittedName>
        <fullName evidence="7">1-aminocyclopropane-1-carboxylate deaminase/D-cysteine desulfhydrase</fullName>
    </submittedName>
</protein>
<proteinExistence type="inferred from homology"/>
<dbReference type="Proteomes" id="UP000460416">
    <property type="component" value="Unassembled WGS sequence"/>
</dbReference>
<comment type="caution">
    <text evidence="7">The sequence shown here is derived from an EMBL/GenBank/DDBJ whole genome shotgun (WGS) entry which is preliminary data.</text>
</comment>
<evidence type="ECO:0000256" key="2">
    <source>
        <dbReference type="ARBA" id="ARBA00008639"/>
    </source>
</evidence>
<dbReference type="PIRSF" id="PIRSF006278">
    <property type="entry name" value="ACCD_DCysDesulf"/>
    <property type="match status" value="1"/>
</dbReference>
<feature type="domain" description="Tryptophan synthase beta chain-like PALP" evidence="6">
    <location>
        <begin position="24"/>
        <end position="287"/>
    </location>
</feature>
<evidence type="ECO:0000256" key="1">
    <source>
        <dbReference type="ARBA" id="ARBA00001933"/>
    </source>
</evidence>
<feature type="modified residue" description="N6-(pyridoxal phosphate)lysine" evidence="5">
    <location>
        <position position="43"/>
    </location>
</feature>
<dbReference type="Gene3D" id="3.40.50.1100">
    <property type="match status" value="2"/>
</dbReference>
<accession>A0A7K1LMR6</accession>
<comment type="cofactor">
    <cofactor evidence="1">
        <name>pyridoxal 5'-phosphate</name>
        <dbReference type="ChEBI" id="CHEBI:597326"/>
    </cofactor>
</comment>